<proteinExistence type="predicted"/>
<reference evidence="1" key="1">
    <citation type="submission" date="2022-07" db="EMBL/GenBank/DDBJ databases">
        <title>Phylogenomic reconstructions and comparative analyses of Kickxellomycotina fungi.</title>
        <authorList>
            <person name="Reynolds N.K."/>
            <person name="Stajich J.E."/>
            <person name="Barry K."/>
            <person name="Grigoriev I.V."/>
            <person name="Crous P."/>
            <person name="Smith M.E."/>
        </authorList>
    </citation>
    <scope>NUCLEOTIDE SEQUENCE</scope>
    <source>
        <strain evidence="1">CBS 102833</strain>
    </source>
</reference>
<protein>
    <submittedName>
        <fullName evidence="1">Uncharacterized protein</fullName>
    </submittedName>
</protein>
<sequence length="351" mass="37624">MSVGIDLGAITSSVGFWENGRIHVNSIPSHVTFTDTQCLVGSEAAENLRNSIFDFKRLLGCKFRDYTVQSNIGHWPFDVVGSKLSGKPLIQIDGRQFTPVEIASMVLEKLRENSGVSDSKAVVTVPFHFNRSQRNAVKKAATAAGFKVLRVIDDPTAAAIAYGLEKGNGKIIVIDVGATASLVSLLTVNKGKVKVVATRGNHVLGGREFDQCLVDYCVKEHLSQTNIYGDRVAMYRLAAACEQAKCELSVSEQLTIESLGIGLYVPITRTQFETLCHGLVHLILGLVKSVLSTSNTDKSQISAIVMTGGSSCIPIVQATVSEYFNGKELSNSIDPNIVVAHGATILAGNLG</sequence>
<organism evidence="1 2">
    <name type="scientific">Coemansia furcata</name>
    <dbReference type="NCBI Taxonomy" id="417177"/>
    <lineage>
        <taxon>Eukaryota</taxon>
        <taxon>Fungi</taxon>
        <taxon>Fungi incertae sedis</taxon>
        <taxon>Zoopagomycota</taxon>
        <taxon>Kickxellomycotina</taxon>
        <taxon>Kickxellomycetes</taxon>
        <taxon>Kickxellales</taxon>
        <taxon>Kickxellaceae</taxon>
        <taxon>Coemansia</taxon>
    </lineage>
</organism>
<dbReference type="EMBL" id="JANBUP010003055">
    <property type="protein sequence ID" value="KAJ2798032.1"/>
    <property type="molecule type" value="Genomic_DNA"/>
</dbReference>
<evidence type="ECO:0000313" key="1">
    <source>
        <dbReference type="EMBL" id="KAJ2798032.1"/>
    </source>
</evidence>
<gene>
    <name evidence="1" type="ORF">H4S07_005796</name>
</gene>
<dbReference type="Proteomes" id="UP001140096">
    <property type="component" value="Unassembled WGS sequence"/>
</dbReference>
<evidence type="ECO:0000313" key="2">
    <source>
        <dbReference type="Proteomes" id="UP001140096"/>
    </source>
</evidence>
<comment type="caution">
    <text evidence="1">The sequence shown here is derived from an EMBL/GenBank/DDBJ whole genome shotgun (WGS) entry which is preliminary data.</text>
</comment>
<accession>A0ACC1KZ31</accession>
<name>A0ACC1KZ31_9FUNG</name>
<keyword evidence="2" id="KW-1185">Reference proteome</keyword>